<evidence type="ECO:0000256" key="1">
    <source>
        <dbReference type="SAM" id="MobiDB-lite"/>
    </source>
</evidence>
<feature type="compositionally biased region" description="Basic and acidic residues" evidence="1">
    <location>
        <begin position="403"/>
        <end position="415"/>
    </location>
</feature>
<reference evidence="4" key="1">
    <citation type="journal article" date="2019" name="Gigascience">
        <title>De novo genome assembly of the endangered Acer yangbiense, a plant species with extremely small populations endemic to Yunnan Province, China.</title>
        <authorList>
            <person name="Yang J."/>
            <person name="Wariss H.M."/>
            <person name="Tao L."/>
            <person name="Zhang R."/>
            <person name="Yun Q."/>
            <person name="Hollingsworth P."/>
            <person name="Dao Z."/>
            <person name="Luo G."/>
            <person name="Guo H."/>
            <person name="Ma Y."/>
            <person name="Sun W."/>
        </authorList>
    </citation>
    <scope>NUCLEOTIDE SEQUENCE [LARGE SCALE GENOMIC DNA]</scope>
    <source>
        <strain evidence="4">cv. Malutang</strain>
    </source>
</reference>
<dbReference type="PANTHER" id="PTHR31286">
    <property type="entry name" value="GLYCINE-RICH CELL WALL STRUCTURAL PROTEIN 1.8-LIKE"/>
    <property type="match status" value="1"/>
</dbReference>
<name>A0A5C7GX84_9ROSI</name>
<dbReference type="InterPro" id="IPR025836">
    <property type="entry name" value="Zn_knuckle_CX2CX4HX4C"/>
</dbReference>
<dbReference type="Proteomes" id="UP000323000">
    <property type="component" value="Chromosome 12"/>
</dbReference>
<organism evidence="3 4">
    <name type="scientific">Acer yangbiense</name>
    <dbReference type="NCBI Taxonomy" id="1000413"/>
    <lineage>
        <taxon>Eukaryota</taxon>
        <taxon>Viridiplantae</taxon>
        <taxon>Streptophyta</taxon>
        <taxon>Embryophyta</taxon>
        <taxon>Tracheophyta</taxon>
        <taxon>Spermatophyta</taxon>
        <taxon>Magnoliopsida</taxon>
        <taxon>eudicotyledons</taxon>
        <taxon>Gunneridae</taxon>
        <taxon>Pentapetalae</taxon>
        <taxon>rosids</taxon>
        <taxon>malvids</taxon>
        <taxon>Sapindales</taxon>
        <taxon>Sapindaceae</taxon>
        <taxon>Hippocastanoideae</taxon>
        <taxon>Acereae</taxon>
        <taxon>Acer</taxon>
    </lineage>
</organism>
<dbReference type="PANTHER" id="PTHR31286:SF167">
    <property type="entry name" value="OS09G0268800 PROTEIN"/>
    <property type="match status" value="1"/>
</dbReference>
<dbReference type="EMBL" id="VAHF01000012">
    <property type="protein sequence ID" value="TXG49363.1"/>
    <property type="molecule type" value="Genomic_DNA"/>
</dbReference>
<feature type="region of interest" description="Disordered" evidence="1">
    <location>
        <begin position="379"/>
        <end position="415"/>
    </location>
</feature>
<feature type="domain" description="Zinc knuckle CX2CX4HX4C" evidence="2">
    <location>
        <begin position="145"/>
        <end position="183"/>
    </location>
</feature>
<dbReference type="OrthoDB" id="2219495at2759"/>
<accession>A0A5C7GX84</accession>
<proteinExistence type="predicted"/>
<evidence type="ECO:0000313" key="4">
    <source>
        <dbReference type="Proteomes" id="UP000323000"/>
    </source>
</evidence>
<keyword evidence="4" id="KW-1185">Reference proteome</keyword>
<gene>
    <name evidence="3" type="ORF">EZV62_025238</name>
</gene>
<feature type="region of interest" description="Disordered" evidence="1">
    <location>
        <begin position="205"/>
        <end position="255"/>
    </location>
</feature>
<dbReference type="Pfam" id="PF14392">
    <property type="entry name" value="zf-CCHC_4"/>
    <property type="match status" value="1"/>
</dbReference>
<protein>
    <recommendedName>
        <fullName evidence="2">Zinc knuckle CX2CX4HX4C domain-containing protein</fullName>
    </recommendedName>
</protein>
<comment type="caution">
    <text evidence="3">The sequence shown here is derived from an EMBL/GenBank/DDBJ whole genome shotgun (WGS) entry which is preliminary data.</text>
</comment>
<dbReference type="AlphaFoldDB" id="A0A5C7GX84"/>
<feature type="compositionally biased region" description="Basic and acidic residues" evidence="1">
    <location>
        <begin position="219"/>
        <end position="231"/>
    </location>
</feature>
<sequence length="543" mass="59757">MQSYIEMLLKGFSLNPSVKVVGLFKWPPVSFVSVSSASVMDQEEIAKLCASLSLKSKEEQLWSVNDSLKISAGKKLELCLVGKVLSNKHINREAFRTMMPKIWQSTLDVEEMGEFIGQRIGDLKDIDVRLTGECFGKYMRIKVEVDVSKPLKKFLRLELEKGRESILLLRYEKLPAYCFHCGIASDPPGQHHVAGHYRARGEGSRTGYNGSRFHYGGQGRRDDNWRPRKDSVATVQNQSGETRIPAGPTSTGMGNGQVSEEGILLPGLGTAGQCSGQNLDMGLASSVTSSKEMSREHMGDDGVVKQSGTKSSDVFNAGVVLGKMDCLNVDQTMEQRGGMHAHCTNVTMKLVGNVDSGASISLNNNIQSDQLGVTEVKNKKGNWKRRAREGGQKEGSYSWGPSLDKRGSHEEEGLRTEGALKKQKLDYAFDLVSIEISTSDSSLDRAPFIDFVISCNSRLAVQDFELACVLWWKVWQRRNLALHNNGLLDAAAIYDWAVSFCAEFRNASVTTSTGGEMEKLSPPRWQPPTAGCVKINTEAALNS</sequence>
<dbReference type="InterPro" id="IPR040256">
    <property type="entry name" value="At4g02000-like"/>
</dbReference>
<evidence type="ECO:0000313" key="3">
    <source>
        <dbReference type="EMBL" id="TXG49363.1"/>
    </source>
</evidence>
<evidence type="ECO:0000259" key="2">
    <source>
        <dbReference type="Pfam" id="PF14392"/>
    </source>
</evidence>